<dbReference type="GO" id="GO:0000104">
    <property type="term" value="F:succinate dehydrogenase activity"/>
    <property type="evidence" value="ECO:0007669"/>
    <property type="project" value="TreeGrafter"/>
</dbReference>
<evidence type="ECO:0000313" key="5">
    <source>
        <dbReference type="EMBL" id="SQI33810.1"/>
    </source>
</evidence>
<dbReference type="PANTHER" id="PTHR11632">
    <property type="entry name" value="SUCCINATE DEHYDROGENASE 2 FLAVOPROTEIN SUBUNIT"/>
    <property type="match status" value="1"/>
</dbReference>
<feature type="domain" description="FAD-dependent oxidoreductase 2 FAD-binding" evidence="4">
    <location>
        <begin position="42"/>
        <end position="473"/>
    </location>
</feature>
<keyword evidence="3" id="KW-0560">Oxidoreductase</keyword>
<dbReference type="AlphaFoldDB" id="A0A2X4ULJ8"/>
<evidence type="ECO:0000313" key="6">
    <source>
        <dbReference type="Proteomes" id="UP000249005"/>
    </source>
</evidence>
<dbReference type="InterPro" id="IPR030664">
    <property type="entry name" value="SdhA/FrdA/AprA"/>
</dbReference>
<dbReference type="Gene3D" id="3.90.700.10">
    <property type="entry name" value="Succinate dehydrogenase/fumarate reductase flavoprotein, catalytic domain"/>
    <property type="match status" value="1"/>
</dbReference>
<dbReference type="RefSeq" id="WP_111738727.1">
    <property type="nucleotide sequence ID" value="NZ_LR698987.1"/>
</dbReference>
<dbReference type="EMBL" id="LS483470">
    <property type="protein sequence ID" value="SQI33810.1"/>
    <property type="molecule type" value="Genomic_DNA"/>
</dbReference>
<comment type="cofactor">
    <cofactor evidence="1">
        <name>FAD</name>
        <dbReference type="ChEBI" id="CHEBI:57692"/>
    </cofactor>
</comment>
<reference evidence="5 6" key="1">
    <citation type="submission" date="2018-06" db="EMBL/GenBank/DDBJ databases">
        <authorList>
            <consortium name="Pathogen Informatics"/>
            <person name="Doyle S."/>
        </authorList>
    </citation>
    <scope>NUCLEOTIDE SEQUENCE [LARGE SCALE GENOMIC DNA]</scope>
    <source>
        <strain evidence="5 6">NCTC12151</strain>
    </source>
</reference>
<dbReference type="PRINTS" id="PR00368">
    <property type="entry name" value="FADPNR"/>
</dbReference>
<dbReference type="OrthoDB" id="9806724at2"/>
<dbReference type="GO" id="GO:0009055">
    <property type="term" value="F:electron transfer activity"/>
    <property type="evidence" value="ECO:0007669"/>
    <property type="project" value="TreeGrafter"/>
</dbReference>
<organism evidence="5 6">
    <name type="scientific">Leminorella richardii</name>
    <dbReference type="NCBI Taxonomy" id="158841"/>
    <lineage>
        <taxon>Bacteria</taxon>
        <taxon>Pseudomonadati</taxon>
        <taxon>Pseudomonadota</taxon>
        <taxon>Gammaproteobacteria</taxon>
        <taxon>Enterobacterales</taxon>
        <taxon>Budviciaceae</taxon>
        <taxon>Leminorella</taxon>
    </lineage>
</organism>
<dbReference type="PANTHER" id="PTHR11632:SF51">
    <property type="entry name" value="SUCCINATE DEHYDROGENASE [UBIQUINONE] FLAVOPROTEIN SUBUNIT, MITOCHONDRIAL"/>
    <property type="match status" value="1"/>
</dbReference>
<dbReference type="KEGG" id="lri:NCTC12151_00010"/>
<name>A0A2X4ULJ8_9GAMM</name>
<dbReference type="Pfam" id="PF00890">
    <property type="entry name" value="FAD_binding_2"/>
    <property type="match status" value="1"/>
</dbReference>
<evidence type="ECO:0000256" key="2">
    <source>
        <dbReference type="ARBA" id="ARBA00022630"/>
    </source>
</evidence>
<gene>
    <name evidence="5" type="primary">frdA_1</name>
    <name evidence="5" type="ORF">NCTC12151_00010</name>
</gene>
<dbReference type="GO" id="GO:0005886">
    <property type="term" value="C:plasma membrane"/>
    <property type="evidence" value="ECO:0007669"/>
    <property type="project" value="TreeGrafter"/>
</dbReference>
<dbReference type="SUPFAM" id="SSF51905">
    <property type="entry name" value="FAD/NAD(P)-binding domain"/>
    <property type="match status" value="1"/>
</dbReference>
<dbReference type="Gene3D" id="1.20.58.100">
    <property type="entry name" value="Fumarate reductase/succinate dehydrogenase flavoprotein-like, C-terminal domain"/>
    <property type="match status" value="1"/>
</dbReference>
<accession>A0A2X4ULJ8</accession>
<dbReference type="GO" id="GO:0050660">
    <property type="term" value="F:flavin adenine dinucleotide binding"/>
    <property type="evidence" value="ECO:0007669"/>
    <property type="project" value="TreeGrafter"/>
</dbReference>
<proteinExistence type="predicted"/>
<dbReference type="InterPro" id="IPR027477">
    <property type="entry name" value="Succ_DH/fumarate_Rdtase_cat_sf"/>
</dbReference>
<evidence type="ECO:0000256" key="3">
    <source>
        <dbReference type="ARBA" id="ARBA00023002"/>
    </source>
</evidence>
<dbReference type="Gene3D" id="3.50.50.60">
    <property type="entry name" value="FAD/NAD(P)-binding domain"/>
    <property type="match status" value="2"/>
</dbReference>
<dbReference type="Proteomes" id="UP000249005">
    <property type="component" value="Chromosome 1"/>
</dbReference>
<sequence>MAHTDEMLDALTDVKMFNYAPSAEAGTGRAIAGHSLPEYQCDALVLGSGAAGWRAAVELKRRGIDTLVATSKAFWGTSACSGSDKQTLHTANTRGNGEQFLAMSETLSAGGAMDKDAAYIEAVGSVNTCEVLKYLGLDLPEDELGATLRYQTDHDEFGRATSCGPRTSRLMVKVLAQEAMRLEVPLLDHTTAIKILTEGEGSARRAVGVIAIDKSCRDNPWQIVLIRCRHLVLATGGPGELYRDSVYPKNCFSALGMALEAGIQLVNLTESQFGIGTPRSHFPWNLSGTYMQAMPRIYSQDNAGNQYNFLADYYPTTRQLTSAIFKKGYQWPFHAERMLNYGSSLLDVAVYEEAKKGRKVFLDFLSNPQPGADNAPFSLDALDEETSDYLEKNGALLNTPLDRLQRMNPLAVPLYQLHGHDLASEPLQLTMNNQHLNGGIDVDIWGQTSLLGCYAIGENAGTHGVTRPGGAALNAGQVFARRCAQHIAYRNRCAQSYAVDEQQVSEAVTATSHSLAAGDDALTLEEVRLRVQNTMSDCAGILCRTDGVDSAVAALTALNQEIEHRNIKSEPNSLTRVMQWKQSAKLALAVVTSLQFYLHQGGGSRGARAIHNAEFGACPDSVKGPLEDWRFLPEKESDRHRMVCIRWEKSGLVPSFRPCRALPSLSLTDFENRWQRWLREEVFDTPH</sequence>
<keyword evidence="2" id="KW-0285">Flavoprotein</keyword>
<protein>
    <submittedName>
        <fullName evidence="5">Fumarate reductase flavoprotein subunit</fullName>
    </submittedName>
</protein>
<dbReference type="InterPro" id="IPR036188">
    <property type="entry name" value="FAD/NAD-bd_sf"/>
</dbReference>
<evidence type="ECO:0000256" key="1">
    <source>
        <dbReference type="ARBA" id="ARBA00001974"/>
    </source>
</evidence>
<keyword evidence="6" id="KW-1185">Reference proteome</keyword>
<dbReference type="GO" id="GO:0009061">
    <property type="term" value="P:anaerobic respiration"/>
    <property type="evidence" value="ECO:0007669"/>
    <property type="project" value="TreeGrafter"/>
</dbReference>
<dbReference type="InterPro" id="IPR003953">
    <property type="entry name" value="FAD-dep_OxRdtase_2_FAD-bd"/>
</dbReference>
<evidence type="ECO:0000259" key="4">
    <source>
        <dbReference type="Pfam" id="PF00890"/>
    </source>
</evidence>